<dbReference type="AlphaFoldDB" id="A0A933LQP4"/>
<dbReference type="InterPro" id="IPR048844">
    <property type="entry name" value="LpdD_chaperone-like"/>
</dbReference>
<evidence type="ECO:0000313" key="3">
    <source>
        <dbReference type="Proteomes" id="UP000772181"/>
    </source>
</evidence>
<dbReference type="EMBL" id="JACQWF010000367">
    <property type="protein sequence ID" value="MBI4596355.1"/>
    <property type="molecule type" value="Genomic_DNA"/>
</dbReference>
<name>A0A933LQP4_UNCTE</name>
<dbReference type="Pfam" id="PF21758">
    <property type="entry name" value="PAC_bac"/>
    <property type="match status" value="1"/>
</dbReference>
<sequence>MDKYEVTTGEGRTQVNLFAYHLGSDLMVCIHNENAHIGAVAIGDYDHRENRASCSVITRLGHKDDVIAMETAHTICKAAKRPVCVVAGIHVDKITANEIDAILKNTKSLVAQFCVALGI</sequence>
<proteinExistence type="predicted"/>
<protein>
    <recommendedName>
        <fullName evidence="1">Prenylated flavin chaperone LpdD-like domain-containing protein</fullName>
    </recommendedName>
</protein>
<accession>A0A933LQP4</accession>
<comment type="caution">
    <text evidence="2">The sequence shown here is derived from an EMBL/GenBank/DDBJ whole genome shotgun (WGS) entry which is preliminary data.</text>
</comment>
<feature type="domain" description="Prenylated flavin chaperone LpdD-like" evidence="1">
    <location>
        <begin position="10"/>
        <end position="115"/>
    </location>
</feature>
<evidence type="ECO:0000259" key="1">
    <source>
        <dbReference type="Pfam" id="PF21758"/>
    </source>
</evidence>
<dbReference type="Proteomes" id="UP000772181">
    <property type="component" value="Unassembled WGS sequence"/>
</dbReference>
<evidence type="ECO:0000313" key="2">
    <source>
        <dbReference type="EMBL" id="MBI4596355.1"/>
    </source>
</evidence>
<gene>
    <name evidence="2" type="ORF">HY730_08275</name>
</gene>
<organism evidence="2 3">
    <name type="scientific">Tectimicrobiota bacterium</name>
    <dbReference type="NCBI Taxonomy" id="2528274"/>
    <lineage>
        <taxon>Bacteria</taxon>
        <taxon>Pseudomonadati</taxon>
        <taxon>Nitrospinota/Tectimicrobiota group</taxon>
        <taxon>Candidatus Tectimicrobiota</taxon>
    </lineage>
</organism>
<reference evidence="2" key="1">
    <citation type="submission" date="2020-07" db="EMBL/GenBank/DDBJ databases">
        <title>Huge and variable diversity of episymbiotic CPR bacteria and DPANN archaea in groundwater ecosystems.</title>
        <authorList>
            <person name="He C.Y."/>
            <person name="Keren R."/>
            <person name="Whittaker M."/>
            <person name="Farag I.F."/>
            <person name="Doudna J."/>
            <person name="Cate J.H.D."/>
            <person name="Banfield J.F."/>
        </authorList>
    </citation>
    <scope>NUCLEOTIDE SEQUENCE</scope>
    <source>
        <strain evidence="2">NC_groundwater_1482_Ag_S-0.65um_47_24</strain>
    </source>
</reference>